<protein>
    <submittedName>
        <fullName evidence="2">Uncharacterized protein</fullName>
    </submittedName>
</protein>
<dbReference type="GeneID" id="75068482"/>
<evidence type="ECO:0000313" key="2">
    <source>
        <dbReference type="EMBL" id="EDP21411.1"/>
    </source>
</evidence>
<comment type="caution">
    <text evidence="2">The sequence shown here is derived from an EMBL/GenBank/DDBJ whole genome shotgun (WGS) entry which is preliminary data.</text>
</comment>
<dbReference type="RefSeq" id="WP_005924152.1">
    <property type="nucleotide sequence ID" value="NZ_DS483501.1"/>
</dbReference>
<dbReference type="HOGENOM" id="CLU_782447_0_0_9"/>
<gene>
    <name evidence="2" type="ORF">FAEPRAM212_01734</name>
</gene>
<dbReference type="Proteomes" id="UP000005945">
    <property type="component" value="Unassembled WGS sequence"/>
</dbReference>
<organism evidence="2 3">
    <name type="scientific">Faecalibacterium prausnitzii M21/2</name>
    <dbReference type="NCBI Taxonomy" id="411485"/>
    <lineage>
        <taxon>Bacteria</taxon>
        <taxon>Bacillati</taxon>
        <taxon>Bacillota</taxon>
        <taxon>Clostridia</taxon>
        <taxon>Eubacteriales</taxon>
        <taxon>Oscillospiraceae</taxon>
        <taxon>Faecalibacterium</taxon>
    </lineage>
</organism>
<dbReference type="EMBL" id="ABED02000026">
    <property type="protein sequence ID" value="EDP21411.1"/>
    <property type="molecule type" value="Genomic_DNA"/>
</dbReference>
<name>A8SBQ8_9FIRM</name>
<feature type="region of interest" description="Disordered" evidence="1">
    <location>
        <begin position="233"/>
        <end position="256"/>
    </location>
</feature>
<reference evidence="2 3" key="2">
    <citation type="submission" date="2007-09" db="EMBL/GenBank/DDBJ databases">
        <authorList>
            <person name="Fulton L."/>
            <person name="Clifton S."/>
            <person name="Fulton B."/>
            <person name="Xu J."/>
            <person name="Minx P."/>
            <person name="Pepin K.H."/>
            <person name="Johnson M."/>
            <person name="Thiruvilangam P."/>
            <person name="Bhonagiri V."/>
            <person name="Nash W.E."/>
            <person name="Mardis E.R."/>
            <person name="Wilson R.K."/>
        </authorList>
    </citation>
    <scope>NUCLEOTIDE SEQUENCE [LARGE SCALE GENOMIC DNA]</scope>
    <source>
        <strain evidence="2 3">M21/2</strain>
    </source>
</reference>
<evidence type="ECO:0000313" key="3">
    <source>
        <dbReference type="Proteomes" id="UP000005945"/>
    </source>
</evidence>
<reference evidence="2 3" key="1">
    <citation type="submission" date="2007-09" db="EMBL/GenBank/DDBJ databases">
        <title>Draft genome sequence of Faecalibacterium prausnitzii M21/2.</title>
        <authorList>
            <person name="Sudarsanam P."/>
            <person name="Ley R."/>
            <person name="Guruge J."/>
            <person name="Turnbaugh P.J."/>
            <person name="Mahowald M."/>
            <person name="Liep D."/>
            <person name="Gordon J."/>
        </authorList>
    </citation>
    <scope>NUCLEOTIDE SEQUENCE [LARGE SCALE GENOMIC DNA]</scope>
    <source>
        <strain evidence="2 3">M21/2</strain>
    </source>
</reference>
<proteinExistence type="predicted"/>
<evidence type="ECO:0000256" key="1">
    <source>
        <dbReference type="SAM" id="MobiDB-lite"/>
    </source>
</evidence>
<accession>A8SBQ8</accession>
<sequence length="354" mass="42110">MEDSEKNKLLAQNEIQEIQRQANGWNFNKPVNPYRKFFQEVVGIKKPLLPPEIVQGYAQSIKALKEFQLCTRQIHNAIEPEVQRILPAVNEILKNYKELTDEIRIFERSLQSIVNSIDWRLIMVPGLSEEEKQKRIDAFRQWGAYGWTMIPHASFKYFNAKPMSKKEANRKALACFRTKKQMEEFWQAFEKKEKLKKSDFDEAVVDFNNRRYKSCAMILYSLIDARTIRLQGKPKDNPLTDAKNKRKRFRKSGSAASNMIKKKYDQIHEKDMHAMFFSYLAREGLFYALDVFYKGGDDFKEQPDIMNRNFVDHGMLHRKVRRIDCIQLFLVYYNFLTFEEQLTARDRKELKKIE</sequence>
<dbReference type="AlphaFoldDB" id="A8SBQ8"/>